<proteinExistence type="inferred from homology"/>
<feature type="transmembrane region" description="Helical" evidence="13">
    <location>
        <begin position="56"/>
        <end position="79"/>
    </location>
</feature>
<dbReference type="InterPro" id="IPR016174">
    <property type="entry name" value="Di-haem_cyt_TM"/>
</dbReference>
<feature type="signal peptide" evidence="14">
    <location>
        <begin position="1"/>
        <end position="19"/>
    </location>
</feature>
<reference evidence="16 17" key="1">
    <citation type="journal article" date="2017" name="Front. Microbiol.">
        <title>Comparative Genomic Analysis of the Class Epsilonproteobacteria and Proposed Reclassification to Epsilonbacteraeota (phyl. nov.).</title>
        <authorList>
            <person name="Waite D.W."/>
            <person name="Vanwonterghem I."/>
            <person name="Rinke C."/>
            <person name="Parks D.H."/>
            <person name="Zhang Y."/>
            <person name="Takai K."/>
            <person name="Sievert S.M."/>
            <person name="Simon J."/>
            <person name="Campbell B.J."/>
            <person name="Hanson T.E."/>
            <person name="Woyke T."/>
            <person name="Klotz M.G."/>
            <person name="Hugenholtz P."/>
        </authorList>
    </citation>
    <scope>NUCLEOTIDE SEQUENCE [LARGE SCALE GENOMIC DNA]</scope>
    <source>
        <strain evidence="16">UBA11420</strain>
    </source>
</reference>
<comment type="caution">
    <text evidence="16">The sequence shown here is derived from an EMBL/GenBank/DDBJ whole genome shotgun (WGS) entry which is preliminary data.</text>
</comment>
<accession>A0A2D3WBL6</accession>
<sequence length="299" mass="33366">MKRITVLLGSLLASFSSLYATSTGSYDNPLYGTAMIKAIPHYEKFGEVFTLLQHEWFWKGFLIALFLVPVAGGIHYLLIGPKVFSHHGKKIFAFSVMMRIMHNLAALSFLVIVPTGFVMAFGDFFGGGMFVRICKNLHGLATPVFAITVLPMIIAWIRDMFPNSDDVKWMMIVGGYLSKEKKPVPAGKFNAGQKAWFWIAMPGGIVMIFTGALMFFLNKDLSPIATMFDMSQIDLLRLSAIVHNILGMVVATFFMVHVYMAAIAIKGAIHSMISGYKEEEEVAILHSSWYKKLKEEGKV</sequence>
<evidence type="ECO:0000256" key="10">
    <source>
        <dbReference type="ARBA" id="ARBA00022989"/>
    </source>
</evidence>
<dbReference type="InterPro" id="IPR011577">
    <property type="entry name" value="Cyt_b561_bac/Ni-Hgenase"/>
</dbReference>
<feature type="transmembrane region" description="Helical" evidence="13">
    <location>
        <begin position="140"/>
        <end position="161"/>
    </location>
</feature>
<dbReference type="Proteomes" id="UP000231638">
    <property type="component" value="Unassembled WGS sequence"/>
</dbReference>
<keyword evidence="7 13" id="KW-0812">Transmembrane</keyword>
<dbReference type="AlphaFoldDB" id="A0A2D3WBL6"/>
<comment type="subcellular location">
    <subcellularLocation>
        <location evidence="2">Cell membrane</location>
        <topology evidence="2">Multi-pass membrane protein</topology>
    </subcellularLocation>
</comment>
<dbReference type="GO" id="GO:0009061">
    <property type="term" value="P:anaerobic respiration"/>
    <property type="evidence" value="ECO:0007669"/>
    <property type="project" value="TreeGrafter"/>
</dbReference>
<keyword evidence="8" id="KW-0479">Metal-binding</keyword>
<keyword evidence="12 13" id="KW-0472">Membrane</keyword>
<feature type="domain" description="Cytochrome b561 bacterial/Ni-hydrogenase" evidence="15">
    <location>
        <begin position="94"/>
        <end position="275"/>
    </location>
</feature>
<dbReference type="InterPro" id="IPR006471">
    <property type="entry name" value="Formate_DH_gsu"/>
</dbReference>
<dbReference type="GO" id="GO:0005886">
    <property type="term" value="C:plasma membrane"/>
    <property type="evidence" value="ECO:0007669"/>
    <property type="project" value="UniProtKB-SubCell"/>
</dbReference>
<dbReference type="GO" id="GO:0046872">
    <property type="term" value="F:metal ion binding"/>
    <property type="evidence" value="ECO:0007669"/>
    <property type="project" value="UniProtKB-KW"/>
</dbReference>
<evidence type="ECO:0000256" key="8">
    <source>
        <dbReference type="ARBA" id="ARBA00022723"/>
    </source>
</evidence>
<evidence type="ECO:0000256" key="3">
    <source>
        <dbReference type="ARBA" id="ARBA00010747"/>
    </source>
</evidence>
<dbReference type="EMBL" id="DLUG01000174">
    <property type="protein sequence ID" value="DAB36117.1"/>
    <property type="molecule type" value="Genomic_DNA"/>
</dbReference>
<dbReference type="Gene3D" id="1.20.950.20">
    <property type="entry name" value="Transmembrane di-heme cytochromes, Chain C"/>
    <property type="match status" value="1"/>
</dbReference>
<evidence type="ECO:0000256" key="6">
    <source>
        <dbReference type="ARBA" id="ARBA00022617"/>
    </source>
</evidence>
<dbReference type="InterPro" id="IPR051817">
    <property type="entry name" value="FDH_cytochrome_b556_subunit"/>
</dbReference>
<evidence type="ECO:0000256" key="7">
    <source>
        <dbReference type="ARBA" id="ARBA00022692"/>
    </source>
</evidence>
<dbReference type="GO" id="GO:0022904">
    <property type="term" value="P:respiratory electron transport chain"/>
    <property type="evidence" value="ECO:0007669"/>
    <property type="project" value="InterPro"/>
</dbReference>
<evidence type="ECO:0000256" key="9">
    <source>
        <dbReference type="ARBA" id="ARBA00022982"/>
    </source>
</evidence>
<dbReference type="PANTHER" id="PTHR30074:SF6">
    <property type="entry name" value="FORMATE DEHYDROGENASE GAMMA SUBUNIT"/>
    <property type="match status" value="1"/>
</dbReference>
<evidence type="ECO:0000256" key="2">
    <source>
        <dbReference type="ARBA" id="ARBA00004651"/>
    </source>
</evidence>
<keyword evidence="5" id="KW-1003">Cell membrane</keyword>
<evidence type="ECO:0000256" key="12">
    <source>
        <dbReference type="ARBA" id="ARBA00023136"/>
    </source>
</evidence>
<keyword evidence="9" id="KW-0249">Electron transport</keyword>
<evidence type="ECO:0000256" key="5">
    <source>
        <dbReference type="ARBA" id="ARBA00022475"/>
    </source>
</evidence>
<name>A0A2D3WBL6_9BACT</name>
<dbReference type="GO" id="GO:0036397">
    <property type="term" value="F:formate dehydrogenase (quinone) activity"/>
    <property type="evidence" value="ECO:0007669"/>
    <property type="project" value="TreeGrafter"/>
</dbReference>
<keyword evidence="11" id="KW-0408">Iron</keyword>
<keyword evidence="14" id="KW-0732">Signal</keyword>
<dbReference type="GO" id="GO:0009326">
    <property type="term" value="C:formate dehydrogenase complex"/>
    <property type="evidence" value="ECO:0007669"/>
    <property type="project" value="InterPro"/>
</dbReference>
<dbReference type="SUPFAM" id="SSF81342">
    <property type="entry name" value="Transmembrane di-heme cytochromes"/>
    <property type="match status" value="1"/>
</dbReference>
<evidence type="ECO:0000256" key="13">
    <source>
        <dbReference type="SAM" id="Phobius"/>
    </source>
</evidence>
<feature type="transmembrane region" description="Helical" evidence="13">
    <location>
        <begin position="100"/>
        <end position="120"/>
    </location>
</feature>
<organism evidence="16 17">
    <name type="scientific">Sulfurospirillum cavolei</name>
    <dbReference type="NCBI Taxonomy" id="366522"/>
    <lineage>
        <taxon>Bacteria</taxon>
        <taxon>Pseudomonadati</taxon>
        <taxon>Campylobacterota</taxon>
        <taxon>Epsilonproteobacteria</taxon>
        <taxon>Campylobacterales</taxon>
        <taxon>Sulfurospirillaceae</taxon>
        <taxon>Sulfurospirillum</taxon>
    </lineage>
</organism>
<evidence type="ECO:0000256" key="11">
    <source>
        <dbReference type="ARBA" id="ARBA00023004"/>
    </source>
</evidence>
<protein>
    <submittedName>
        <fullName evidence="16">Formate dehydrogenase subunit gamma</fullName>
    </submittedName>
</protein>
<dbReference type="GO" id="GO:0009055">
    <property type="term" value="F:electron transfer activity"/>
    <property type="evidence" value="ECO:0007669"/>
    <property type="project" value="InterPro"/>
</dbReference>
<evidence type="ECO:0000313" key="17">
    <source>
        <dbReference type="Proteomes" id="UP000231638"/>
    </source>
</evidence>
<dbReference type="GO" id="GO:0008863">
    <property type="term" value="F:formate dehydrogenase (NAD+) activity"/>
    <property type="evidence" value="ECO:0007669"/>
    <property type="project" value="InterPro"/>
</dbReference>
<dbReference type="NCBIfam" id="TIGR01583">
    <property type="entry name" value="formate-DH-gamm"/>
    <property type="match status" value="1"/>
</dbReference>
<keyword evidence="4" id="KW-0813">Transport</keyword>
<feature type="transmembrane region" description="Helical" evidence="13">
    <location>
        <begin position="238"/>
        <end position="265"/>
    </location>
</feature>
<comment type="cofactor">
    <cofactor evidence="1">
        <name>heme</name>
        <dbReference type="ChEBI" id="CHEBI:30413"/>
    </cofactor>
</comment>
<dbReference type="GO" id="GO:0015944">
    <property type="term" value="P:formate oxidation"/>
    <property type="evidence" value="ECO:0007669"/>
    <property type="project" value="TreeGrafter"/>
</dbReference>
<dbReference type="STRING" id="366522.GCA_001548055_00311"/>
<gene>
    <name evidence="16" type="ORF">CFH80_06575</name>
</gene>
<keyword evidence="6" id="KW-0349">Heme</keyword>
<feature type="chain" id="PRO_5013958288" evidence="14">
    <location>
        <begin position="20"/>
        <end position="299"/>
    </location>
</feature>
<feature type="transmembrane region" description="Helical" evidence="13">
    <location>
        <begin position="195"/>
        <end position="218"/>
    </location>
</feature>
<evidence type="ECO:0000256" key="14">
    <source>
        <dbReference type="SAM" id="SignalP"/>
    </source>
</evidence>
<keyword evidence="10 13" id="KW-1133">Transmembrane helix</keyword>
<evidence type="ECO:0000256" key="1">
    <source>
        <dbReference type="ARBA" id="ARBA00001971"/>
    </source>
</evidence>
<evidence type="ECO:0000256" key="4">
    <source>
        <dbReference type="ARBA" id="ARBA00022448"/>
    </source>
</evidence>
<evidence type="ECO:0000313" key="16">
    <source>
        <dbReference type="EMBL" id="DAB36117.1"/>
    </source>
</evidence>
<dbReference type="PANTHER" id="PTHR30074">
    <property type="entry name" value="FORMATE DEHYDROGENASE, NITRATE-INDUCIBLE, CYTOCHROME B556 FDN SUBUNIT"/>
    <property type="match status" value="1"/>
</dbReference>
<evidence type="ECO:0000259" key="15">
    <source>
        <dbReference type="Pfam" id="PF01292"/>
    </source>
</evidence>
<dbReference type="Pfam" id="PF01292">
    <property type="entry name" value="Ni_hydr_CYTB"/>
    <property type="match status" value="1"/>
</dbReference>
<comment type="similarity">
    <text evidence="3">Belongs to the formate dehydrogenase gamma subunit family.</text>
</comment>